<dbReference type="EMBL" id="LQZQ01000001">
    <property type="protein sequence ID" value="KYG81943.1"/>
    <property type="molecule type" value="Genomic_DNA"/>
</dbReference>
<evidence type="ECO:0000313" key="2">
    <source>
        <dbReference type="EMBL" id="KYG81943.1"/>
    </source>
</evidence>
<gene>
    <name evidence="2" type="ORF">MB14_00685</name>
</gene>
<evidence type="ECO:0000256" key="1">
    <source>
        <dbReference type="SAM" id="SignalP"/>
    </source>
</evidence>
<dbReference type="Proteomes" id="UP000075583">
    <property type="component" value="Unassembled WGS sequence"/>
</dbReference>
<accession>A0A150XT98</accession>
<keyword evidence="3" id="KW-1185">Reference proteome</keyword>
<comment type="caution">
    <text evidence="2">The sequence shown here is derived from an EMBL/GenBank/DDBJ whole genome shotgun (WGS) entry which is preliminary data.</text>
</comment>
<dbReference type="RefSeq" id="WP_062587645.1">
    <property type="nucleotide sequence ID" value="NZ_LQZQ01000001.1"/>
</dbReference>
<dbReference type="OrthoDB" id="9872584at2"/>
<feature type="chain" id="PRO_5007575222" evidence="1">
    <location>
        <begin position="22"/>
        <end position="289"/>
    </location>
</feature>
<dbReference type="AlphaFoldDB" id="A0A150XT98"/>
<name>A0A150XT98_ROSEK</name>
<feature type="signal peptide" evidence="1">
    <location>
        <begin position="1"/>
        <end position="21"/>
    </location>
</feature>
<protein>
    <submittedName>
        <fullName evidence="2">Uncharacterized protein</fullName>
    </submittedName>
</protein>
<evidence type="ECO:0000313" key="3">
    <source>
        <dbReference type="Proteomes" id="UP000075583"/>
    </source>
</evidence>
<reference evidence="2" key="1">
    <citation type="submission" date="2016-01" db="EMBL/GenBank/DDBJ databases">
        <title>Genome sequencing of Roseivirga ehrenbergii KMM 6017.</title>
        <authorList>
            <person name="Selvaratnam C."/>
            <person name="Thevarajoo S."/>
            <person name="Goh K.M."/>
            <person name="Ee R."/>
            <person name="Chan K.-G."/>
            <person name="Chong C.S."/>
        </authorList>
    </citation>
    <scope>NUCLEOTIDE SEQUENCE [LARGE SCALE GENOMIC DNA]</scope>
    <source>
        <strain evidence="2">KMM 6017</strain>
    </source>
</reference>
<sequence>MMHKFFPTLLLCFFISTIVNSQVITFEGNDTLYLKKEMKFDNFSPDIWVFKDHLPPGKYYQIRKHDCGTDTLRQAEFSKKGVKDGLWIEWNESLCLAIDDESISTHTFTKAEVYKGREILYNEGFILKSVLYQTQNDLPLWELSYPPNTIDERLWNISRVYKDNYLSSETRIIKDSISNKITDCTTTYNEKGFKIFTDTHPVDNEKEGFITFYQEKNRVLTKGKYVISSNDNFEDTFHHYTLIGSWPYYNELNEHIATLKYKKGRLSKIKYLASDVSEYEILNWLNSFN</sequence>
<organism evidence="2 3">
    <name type="scientific">Roseivirga ehrenbergii (strain DSM 102268 / JCM 13514 / KCTC 12282 / NCIMB 14502 / KMM 6017)</name>
    <dbReference type="NCBI Taxonomy" id="279360"/>
    <lineage>
        <taxon>Bacteria</taxon>
        <taxon>Pseudomonadati</taxon>
        <taxon>Bacteroidota</taxon>
        <taxon>Cytophagia</taxon>
        <taxon>Cytophagales</taxon>
        <taxon>Roseivirgaceae</taxon>
        <taxon>Roseivirga</taxon>
    </lineage>
</organism>
<keyword evidence="1" id="KW-0732">Signal</keyword>
<proteinExistence type="predicted"/>